<dbReference type="EMBL" id="BK032608">
    <property type="protein sequence ID" value="DAF51053.1"/>
    <property type="molecule type" value="Genomic_DNA"/>
</dbReference>
<name>A0A8S5SJ38_9CAUD</name>
<proteinExistence type="predicted"/>
<reference evidence="1" key="1">
    <citation type="journal article" date="2021" name="Proc. Natl. Acad. Sci. U.S.A.">
        <title>A Catalog of Tens of Thousands of Viruses from Human Metagenomes Reveals Hidden Associations with Chronic Diseases.</title>
        <authorList>
            <person name="Tisza M.J."/>
            <person name="Buck C.B."/>
        </authorList>
    </citation>
    <scope>NUCLEOTIDE SEQUENCE</scope>
    <source>
        <strain evidence="1">CtFIm6</strain>
    </source>
</reference>
<sequence length="66" mass="7159">MQCLLKGSEKYCETGHGICCQSCMEYGTCEKACLNDPRHCGYAGEKPAGFVHPVPKPWEGGGTHAR</sequence>
<evidence type="ECO:0000313" key="1">
    <source>
        <dbReference type="EMBL" id="DAF51053.1"/>
    </source>
</evidence>
<protein>
    <submittedName>
        <fullName evidence="1">Uncharacterized protein</fullName>
    </submittedName>
</protein>
<accession>A0A8S5SJ38</accession>
<organism evidence="1">
    <name type="scientific">Siphoviridae sp. ctFIm6</name>
    <dbReference type="NCBI Taxonomy" id="2827818"/>
    <lineage>
        <taxon>Viruses</taxon>
        <taxon>Duplodnaviria</taxon>
        <taxon>Heunggongvirae</taxon>
        <taxon>Uroviricota</taxon>
        <taxon>Caudoviricetes</taxon>
    </lineage>
</organism>